<evidence type="ECO:0000313" key="4">
    <source>
        <dbReference type="Proteomes" id="UP001339883"/>
    </source>
</evidence>
<dbReference type="Proteomes" id="UP001339883">
    <property type="component" value="Unassembled WGS sequence"/>
</dbReference>
<keyword evidence="2" id="KW-0175">Coiled coil</keyword>
<evidence type="ECO:0000256" key="2">
    <source>
        <dbReference type="ARBA" id="ARBA00023054"/>
    </source>
</evidence>
<evidence type="ECO:0000256" key="1">
    <source>
        <dbReference type="ARBA" id="ARBA00010074"/>
    </source>
</evidence>
<reference evidence="3 4" key="1">
    <citation type="submission" date="2019-08" db="EMBL/GenBank/DDBJ databases">
        <title>Five species of Acinetobacter isolated from floral nectar and animal pollinators.</title>
        <authorList>
            <person name="Hendry T.A."/>
        </authorList>
    </citation>
    <scope>NUCLEOTIDE SEQUENCE [LARGE SCALE GENOMIC DNA]</scope>
    <source>
        <strain evidence="3 4">MD18.27</strain>
    </source>
</reference>
<dbReference type="EMBL" id="VTDN01000003">
    <property type="protein sequence ID" value="MEB5476509.1"/>
    <property type="molecule type" value="Genomic_DNA"/>
</dbReference>
<accession>A0ABU6DTQ2</accession>
<dbReference type="InterPro" id="IPR042233">
    <property type="entry name" value="Cell_div_ZapA_N"/>
</dbReference>
<dbReference type="InterPro" id="IPR036192">
    <property type="entry name" value="Cell_div_ZapA-like_sf"/>
</dbReference>
<dbReference type="RefSeq" id="WP_325775008.1">
    <property type="nucleotide sequence ID" value="NZ_VTDN01000003.1"/>
</dbReference>
<name>A0ABU6DTQ2_9GAMM</name>
<protein>
    <submittedName>
        <fullName evidence="3">Cell division protein ZapA</fullName>
    </submittedName>
</protein>
<dbReference type="Pfam" id="PF05164">
    <property type="entry name" value="ZapA"/>
    <property type="match status" value="1"/>
</dbReference>
<dbReference type="SUPFAM" id="SSF102829">
    <property type="entry name" value="Cell division protein ZapA-like"/>
    <property type="match status" value="1"/>
</dbReference>
<comment type="caution">
    <text evidence="3">The sequence shown here is derived from an EMBL/GenBank/DDBJ whole genome shotgun (WGS) entry which is preliminary data.</text>
</comment>
<dbReference type="Gene3D" id="3.30.160.880">
    <property type="entry name" value="Cell division protein ZapA protomer, N-terminal domain"/>
    <property type="match status" value="1"/>
</dbReference>
<gene>
    <name evidence="3" type="ORF">I2F25_05495</name>
</gene>
<proteinExistence type="inferred from homology"/>
<organism evidence="3 4">
    <name type="scientific">Acinetobacter pollinis</name>
    <dbReference type="NCBI Taxonomy" id="2605270"/>
    <lineage>
        <taxon>Bacteria</taxon>
        <taxon>Pseudomonadati</taxon>
        <taxon>Pseudomonadota</taxon>
        <taxon>Gammaproteobacteria</taxon>
        <taxon>Moraxellales</taxon>
        <taxon>Moraxellaceae</taxon>
        <taxon>Acinetobacter</taxon>
    </lineage>
</organism>
<keyword evidence="3" id="KW-0132">Cell division</keyword>
<evidence type="ECO:0000313" key="3">
    <source>
        <dbReference type="EMBL" id="MEB5476509.1"/>
    </source>
</evidence>
<dbReference type="GO" id="GO:0051301">
    <property type="term" value="P:cell division"/>
    <property type="evidence" value="ECO:0007669"/>
    <property type="project" value="UniProtKB-KW"/>
</dbReference>
<keyword evidence="3" id="KW-0131">Cell cycle</keyword>
<keyword evidence="4" id="KW-1185">Reference proteome</keyword>
<comment type="similarity">
    <text evidence="1">Belongs to the ZapA family. Type 1 subfamily.</text>
</comment>
<sequence length="96" mass="11223">MTNTPIVVELRIIEQIFRLSTTEEEKGTLINAVDLLNQRFQEFRAKAPRIEHNKLVIMVALELMQEVLSLNKSVQQYEQCEHLLKTILQSVETEKE</sequence>
<dbReference type="InterPro" id="IPR007838">
    <property type="entry name" value="Cell_div_ZapA-like"/>
</dbReference>